<feature type="compositionally biased region" description="Polar residues" evidence="19">
    <location>
        <begin position="581"/>
        <end position="593"/>
    </location>
</feature>
<evidence type="ECO:0000256" key="7">
    <source>
        <dbReference type="ARBA" id="ARBA00022826"/>
    </source>
</evidence>
<dbReference type="InterPro" id="IPR013821">
    <property type="entry name" value="K_chnl_volt-dep_KCNQ_C"/>
</dbReference>
<keyword evidence="10" id="KW-0630">Potassium</keyword>
<dbReference type="Gene3D" id="1.10.287.70">
    <property type="match status" value="1"/>
</dbReference>
<keyword evidence="11 20" id="KW-1133">Transmembrane helix</keyword>
<evidence type="ECO:0000256" key="12">
    <source>
        <dbReference type="ARBA" id="ARBA00023065"/>
    </source>
</evidence>
<evidence type="ECO:0000256" key="2">
    <source>
        <dbReference type="ARBA" id="ARBA00022448"/>
    </source>
</evidence>
<gene>
    <name evidence="23" type="primary">KCNQ3</name>
    <name evidence="23" type="synonym">kcnq3</name>
</gene>
<evidence type="ECO:0000259" key="21">
    <source>
        <dbReference type="Pfam" id="PF00520"/>
    </source>
</evidence>
<dbReference type="Pfam" id="PF03520">
    <property type="entry name" value="KCNQ_channel"/>
    <property type="match status" value="1"/>
</dbReference>
<dbReference type="Gene3D" id="6.10.140.1910">
    <property type="match status" value="2"/>
</dbReference>
<evidence type="ECO:0000256" key="17">
    <source>
        <dbReference type="ARBA" id="ARBA00044657"/>
    </source>
</evidence>
<keyword evidence="24" id="KW-1185">Reference proteome</keyword>
<feature type="compositionally biased region" description="Basic and acidic residues" evidence="19">
    <location>
        <begin position="451"/>
        <end position="463"/>
    </location>
</feature>
<evidence type="ECO:0000256" key="1">
    <source>
        <dbReference type="ARBA" id="ARBA00004651"/>
    </source>
</evidence>
<dbReference type="InterPro" id="IPR005821">
    <property type="entry name" value="Ion_trans_dom"/>
</dbReference>
<feature type="domain" description="Ion transport" evidence="21">
    <location>
        <begin position="115"/>
        <end position="353"/>
    </location>
</feature>
<dbReference type="PANTHER" id="PTHR47735">
    <property type="entry name" value="POTASSIUM VOLTAGE-GATED CHANNEL SUBFAMILY KQT MEMBER 4"/>
    <property type="match status" value="1"/>
</dbReference>
<name>A0A674BDG8_SALTR</name>
<evidence type="ECO:0000256" key="18">
    <source>
        <dbReference type="ARBA" id="ARBA00044691"/>
    </source>
</evidence>
<evidence type="ECO:0000256" key="8">
    <source>
        <dbReference type="ARBA" id="ARBA00022843"/>
    </source>
</evidence>
<keyword evidence="6 20" id="KW-0812">Transmembrane</keyword>
<protein>
    <submittedName>
        <fullName evidence="23">Potassium voltage-gated channel subfamily Q member 3</fullName>
    </submittedName>
</protein>
<feature type="transmembrane region" description="Helical" evidence="20">
    <location>
        <begin position="327"/>
        <end position="353"/>
    </location>
</feature>
<dbReference type="Ensembl" id="ENSSTUT00000073315.1">
    <property type="protein sequence ID" value="ENSSTUP00000069016.1"/>
    <property type="gene ID" value="ENSSTUG00000029599.1"/>
</dbReference>
<keyword evidence="5" id="KW-0597">Phosphoprotein</keyword>
<evidence type="ECO:0000313" key="23">
    <source>
        <dbReference type="Ensembl" id="ENSSTUP00000069016.1"/>
    </source>
</evidence>
<evidence type="ECO:0000256" key="4">
    <source>
        <dbReference type="ARBA" id="ARBA00022538"/>
    </source>
</evidence>
<dbReference type="GeneTree" id="ENSGT00940000159760"/>
<feature type="region of interest" description="Disordered" evidence="19">
    <location>
        <begin position="573"/>
        <end position="595"/>
    </location>
</feature>
<keyword evidence="7" id="KW-0631">Potassium channel</keyword>
<dbReference type="Pfam" id="PF00520">
    <property type="entry name" value="Ion_trans"/>
    <property type="match status" value="1"/>
</dbReference>
<feature type="domain" description="Potassium channel voltage dependent KCNQ C-terminal" evidence="22">
    <location>
        <begin position="448"/>
        <end position="645"/>
    </location>
</feature>
<dbReference type="Proteomes" id="UP000472277">
    <property type="component" value="Chromosome 21"/>
</dbReference>
<evidence type="ECO:0000256" key="13">
    <source>
        <dbReference type="ARBA" id="ARBA00023136"/>
    </source>
</evidence>
<dbReference type="GO" id="GO:0008076">
    <property type="term" value="C:voltage-gated potassium channel complex"/>
    <property type="evidence" value="ECO:0007669"/>
    <property type="project" value="TreeGrafter"/>
</dbReference>
<comment type="catalytic activity">
    <reaction evidence="15">
        <text>K(+)(in) = K(+)(out)</text>
        <dbReference type="Rhea" id="RHEA:29463"/>
        <dbReference type="ChEBI" id="CHEBI:29103"/>
    </reaction>
</comment>
<evidence type="ECO:0000256" key="15">
    <source>
        <dbReference type="ARBA" id="ARBA00034430"/>
    </source>
</evidence>
<evidence type="ECO:0000256" key="19">
    <source>
        <dbReference type="SAM" id="MobiDB-lite"/>
    </source>
</evidence>
<dbReference type="PRINTS" id="PR01462">
    <property type="entry name" value="KCNQ3CHANNEL"/>
</dbReference>
<feature type="region of interest" description="Disordered" evidence="19">
    <location>
        <begin position="809"/>
        <end position="891"/>
    </location>
</feature>
<accession>A0A674BDG8</accession>
<keyword evidence="14" id="KW-0407">Ion channel</keyword>
<evidence type="ECO:0000313" key="24">
    <source>
        <dbReference type="Proteomes" id="UP000472277"/>
    </source>
</evidence>
<evidence type="ECO:0000256" key="20">
    <source>
        <dbReference type="SAM" id="Phobius"/>
    </source>
</evidence>
<dbReference type="PANTHER" id="PTHR47735:SF11">
    <property type="entry name" value="POTASSIUM VOLTAGE-GATED CHANNEL SUBFAMILY KQT MEMBER 3"/>
    <property type="match status" value="1"/>
</dbReference>
<reference evidence="23" key="2">
    <citation type="submission" date="2025-09" db="UniProtKB">
        <authorList>
            <consortium name="Ensembl"/>
        </authorList>
    </citation>
    <scope>IDENTIFICATION</scope>
</reference>
<dbReference type="FunFam" id="1.20.120.350:FF:000017">
    <property type="entry name" value="potassium voltage-gated channel subfamily KQT member 1"/>
    <property type="match status" value="1"/>
</dbReference>
<evidence type="ECO:0000256" key="6">
    <source>
        <dbReference type="ARBA" id="ARBA00022692"/>
    </source>
</evidence>
<comment type="catalytic activity">
    <reaction evidence="16">
        <text>Na(+)(in) = Na(+)(out)</text>
        <dbReference type="Rhea" id="RHEA:34963"/>
        <dbReference type="ChEBI" id="CHEBI:29101"/>
    </reaction>
</comment>
<evidence type="ECO:0000256" key="5">
    <source>
        <dbReference type="ARBA" id="ARBA00022553"/>
    </source>
</evidence>
<dbReference type="FunFam" id="1.10.287.70:FF:000016">
    <property type="entry name" value="Putative potassium voltage-gated channel subfamily KQT member 2"/>
    <property type="match status" value="1"/>
</dbReference>
<proteinExistence type="predicted"/>
<dbReference type="InterPro" id="IPR003948">
    <property type="entry name" value="K_chnl_volt-dep_KCNQ3"/>
</dbReference>
<evidence type="ECO:0000259" key="22">
    <source>
        <dbReference type="Pfam" id="PF03520"/>
    </source>
</evidence>
<sequence length="891" mass="99341">SLDINHALSGAVGFGARVGYGSRNVANGSEEQRDKKTSALPVDLDQEAGVDKDGALLLVAPGREDFKRSTQGFGLLAKTPLGYTRPVKRNNIRKRRIQTLIYDALERPRGWALLYHAFVFLIVLGCLILAILTTFKEHEKASGHWLVILETSTIFVFGTEFGLRIWSAGCCSRYKGWRGRLKFARKPLCILDIFVLIASVPVVAVRNQGNVLATSLRSLRFLQILRMLRMDRRGGTWKLLGSAIYAHSKELITAWYIGFLSLILASFLVYLVEKDDVTMEVSDTDSPTIKPEPQDFDTYADALWWGLITLTTIGYGDKTPKTWAGRLLAGTFALIGVSFFALPAGILGSGLALKVQEQHRQKHFEKRRHPAAGLIQSAWRYYATNPIREDLISTWRFYETVISLPCFRQIEMLEVVQKLSLLERCRMPNSRQSTVVRGRVLMPGNPDIEESPSKEPKPGGFSNRERFRTAFRMKAYTMRQSSDDAGALQDPEERGFPADILLEEMIPTLKLVIRAVRIMKFLLNKKKFKETLRPYDVKDVIEQYSAGHLDMLCRIKYLQTRIDMILAPGAPLTPKHKKSQNKQNPFAFPTQQSPRHESYLAKASIPDADQDQSMMGRFVRVERQVEDMEKKLDFLVDMHIQHTEHLQVDSAGAAHMTTEPLDHVTGNTGSDGKECCGYTEIRRVFFNYTETCPKMSYQVPVSKVTPYYSYRREPSAAAGGAEGVGGLGLPGSGYIPPDHQVPPGHHLAWIPTYTERPNVLPISSLVDTQVAGRDGGHGPQSPYTEHLTLGLGRTMGQRAVTDTSPLSMLSVNHEELERSPSGFSISGEREDREDPTLGTAGGSGRLRDSRYLAEGETDTDTEPFTPSGGGGQLPMSSTGEGFPDSVWNTPP</sequence>
<keyword evidence="12" id="KW-0406">Ion transport</keyword>
<dbReference type="PRINTS" id="PR00169">
    <property type="entry name" value="KCHANNEL"/>
</dbReference>
<dbReference type="Pfam" id="PF11956">
    <property type="entry name" value="KCNQC3-Ank-G_bd"/>
    <property type="match status" value="1"/>
</dbReference>
<evidence type="ECO:0000256" key="14">
    <source>
        <dbReference type="ARBA" id="ARBA00023303"/>
    </source>
</evidence>
<dbReference type="InterPro" id="IPR003937">
    <property type="entry name" value="K_chnl_volt-dep_KCNQ"/>
</dbReference>
<feature type="transmembrane region" description="Helical" evidence="20">
    <location>
        <begin position="251"/>
        <end position="272"/>
    </location>
</feature>
<keyword evidence="2" id="KW-0813">Transport</keyword>
<dbReference type="AlphaFoldDB" id="A0A674BDG8"/>
<dbReference type="PRINTS" id="PR01459">
    <property type="entry name" value="KCNQCHANNEL"/>
</dbReference>
<organism evidence="23 24">
    <name type="scientific">Salmo trutta</name>
    <name type="common">Brown trout</name>
    <dbReference type="NCBI Taxonomy" id="8032"/>
    <lineage>
        <taxon>Eukaryota</taxon>
        <taxon>Metazoa</taxon>
        <taxon>Chordata</taxon>
        <taxon>Craniata</taxon>
        <taxon>Vertebrata</taxon>
        <taxon>Euteleostomi</taxon>
        <taxon>Actinopterygii</taxon>
        <taxon>Neopterygii</taxon>
        <taxon>Teleostei</taxon>
        <taxon>Protacanthopterygii</taxon>
        <taxon>Salmoniformes</taxon>
        <taxon>Salmonidae</taxon>
        <taxon>Salmoninae</taxon>
        <taxon>Salmo</taxon>
    </lineage>
</organism>
<dbReference type="Gene3D" id="1.20.120.350">
    <property type="entry name" value="Voltage-gated potassium channels. Chain C"/>
    <property type="match status" value="1"/>
</dbReference>
<feature type="transmembrane region" description="Helical" evidence="20">
    <location>
        <begin position="113"/>
        <end position="133"/>
    </location>
</feature>
<feature type="region of interest" description="Disordered" evidence="19">
    <location>
        <begin position="443"/>
        <end position="463"/>
    </location>
</feature>
<comment type="subcellular location">
    <subcellularLocation>
        <location evidence="1">Cell membrane</location>
        <topology evidence="1">Multi-pass membrane protein</topology>
    </subcellularLocation>
</comment>
<dbReference type="InParanoid" id="A0A674BDG8"/>
<dbReference type="OMA" id="QDRDDYM"/>
<keyword evidence="3" id="KW-1003">Cell membrane</keyword>
<keyword evidence="4" id="KW-0633">Potassium transport</keyword>
<reference evidence="23" key="1">
    <citation type="submission" date="2025-08" db="UniProtKB">
        <authorList>
            <consortium name="Ensembl"/>
        </authorList>
    </citation>
    <scope>IDENTIFICATION</scope>
</reference>
<evidence type="ECO:0000256" key="9">
    <source>
        <dbReference type="ARBA" id="ARBA00022882"/>
    </source>
</evidence>
<evidence type="ECO:0000256" key="16">
    <source>
        <dbReference type="ARBA" id="ARBA00036239"/>
    </source>
</evidence>
<dbReference type="InterPro" id="IPR020969">
    <property type="entry name" value="Ankyrin-G_BS"/>
</dbReference>
<comment type="catalytic activity">
    <reaction evidence="17">
        <text>Rb(+)(in) = Rb(+)(out)</text>
        <dbReference type="Rhea" id="RHEA:78547"/>
        <dbReference type="ChEBI" id="CHEBI:49847"/>
    </reaction>
</comment>
<dbReference type="GO" id="GO:0005249">
    <property type="term" value="F:voltage-gated potassium channel activity"/>
    <property type="evidence" value="ECO:0007669"/>
    <property type="project" value="InterPro"/>
</dbReference>
<comment type="catalytic activity">
    <reaction evidence="18">
        <text>Cs(+)(in) = Cs(+)(out)</text>
        <dbReference type="Rhea" id="RHEA:78555"/>
        <dbReference type="ChEBI" id="CHEBI:49547"/>
    </reaction>
</comment>
<feature type="transmembrane region" description="Helical" evidence="20">
    <location>
        <begin position="145"/>
        <end position="166"/>
    </location>
</feature>
<evidence type="ECO:0000256" key="3">
    <source>
        <dbReference type="ARBA" id="ARBA00022475"/>
    </source>
</evidence>
<dbReference type="SUPFAM" id="SSF81324">
    <property type="entry name" value="Voltage-gated potassium channels"/>
    <property type="match status" value="1"/>
</dbReference>
<feature type="transmembrane region" description="Helical" evidence="20">
    <location>
        <begin position="187"/>
        <end position="205"/>
    </location>
</feature>
<evidence type="ECO:0000256" key="10">
    <source>
        <dbReference type="ARBA" id="ARBA00022958"/>
    </source>
</evidence>
<dbReference type="InterPro" id="IPR027359">
    <property type="entry name" value="Volt_channel_dom_sf"/>
</dbReference>
<evidence type="ECO:0000256" key="11">
    <source>
        <dbReference type="ARBA" id="ARBA00022989"/>
    </source>
</evidence>
<keyword evidence="8" id="KW-0832">Ubl conjugation</keyword>
<keyword evidence="13 20" id="KW-0472">Membrane</keyword>
<keyword evidence="9" id="KW-0851">Voltage-gated channel</keyword>